<keyword evidence="1" id="KW-0812">Transmembrane</keyword>
<keyword evidence="3" id="KW-1185">Reference proteome</keyword>
<keyword evidence="1" id="KW-1133">Transmembrane helix</keyword>
<gene>
    <name evidence="2" type="ORF">BHD05_00130</name>
</gene>
<dbReference type="Proteomes" id="UP000464507">
    <property type="component" value="Chromosome"/>
</dbReference>
<name>A0A7L5AJR9_9MICO</name>
<dbReference type="EMBL" id="CP017146">
    <property type="protein sequence ID" value="QHO70860.1"/>
    <property type="molecule type" value="Genomic_DNA"/>
</dbReference>
<feature type="transmembrane region" description="Helical" evidence="1">
    <location>
        <begin position="20"/>
        <end position="47"/>
    </location>
</feature>
<organism evidence="2 3">
    <name type="scientific">Marisediminicola antarctica</name>
    <dbReference type="NCBI Taxonomy" id="674079"/>
    <lineage>
        <taxon>Bacteria</taxon>
        <taxon>Bacillati</taxon>
        <taxon>Actinomycetota</taxon>
        <taxon>Actinomycetes</taxon>
        <taxon>Micrococcales</taxon>
        <taxon>Microbacteriaceae</taxon>
        <taxon>Marisediminicola</taxon>
    </lineage>
</organism>
<protein>
    <submittedName>
        <fullName evidence="2">Uncharacterized protein</fullName>
    </submittedName>
</protein>
<keyword evidence="1" id="KW-0472">Membrane</keyword>
<dbReference type="AlphaFoldDB" id="A0A7L5AJR9"/>
<evidence type="ECO:0000256" key="1">
    <source>
        <dbReference type="SAM" id="Phobius"/>
    </source>
</evidence>
<accession>A0A7L5AJR9</accession>
<reference evidence="2 3" key="1">
    <citation type="submission" date="2016-09" db="EMBL/GenBank/DDBJ databases">
        <title>Complete genome sequence of microbes from the polar regions.</title>
        <authorList>
            <person name="Liao L."/>
            <person name="Chen B."/>
        </authorList>
    </citation>
    <scope>NUCLEOTIDE SEQUENCE [LARGE SCALE GENOMIC DNA]</scope>
    <source>
        <strain evidence="2 3">ZS314</strain>
    </source>
</reference>
<dbReference type="KEGG" id="mant:BHD05_00130"/>
<feature type="transmembrane region" description="Helical" evidence="1">
    <location>
        <begin position="67"/>
        <end position="84"/>
    </location>
</feature>
<evidence type="ECO:0000313" key="3">
    <source>
        <dbReference type="Proteomes" id="UP000464507"/>
    </source>
</evidence>
<dbReference type="OrthoDB" id="3790005at2"/>
<sequence>MFRSRIDGRVVMGQGPNLAILIFTGALILAFVLPPRAAVVFGVIAYASLAWWAYDELFFGVNPFRRMLGAAAVVGLAATAVAAIRS</sequence>
<evidence type="ECO:0000313" key="2">
    <source>
        <dbReference type="EMBL" id="QHO70860.1"/>
    </source>
</evidence>
<proteinExistence type="predicted"/>